<dbReference type="AlphaFoldDB" id="A0A917F115"/>
<gene>
    <name evidence="2" type="ORF">GCM10011366_04220</name>
</gene>
<keyword evidence="1" id="KW-1133">Transmembrane helix</keyword>
<evidence type="ECO:0000256" key="1">
    <source>
        <dbReference type="SAM" id="Phobius"/>
    </source>
</evidence>
<name>A0A917F115_9MICO</name>
<reference evidence="2" key="1">
    <citation type="journal article" date="2014" name="Int. J. Syst. Evol. Microbiol.">
        <title>Complete genome sequence of Corynebacterium casei LMG S-19264T (=DSM 44701T), isolated from a smear-ripened cheese.</title>
        <authorList>
            <consortium name="US DOE Joint Genome Institute (JGI-PGF)"/>
            <person name="Walter F."/>
            <person name="Albersmeier A."/>
            <person name="Kalinowski J."/>
            <person name="Ruckert C."/>
        </authorList>
    </citation>
    <scope>NUCLEOTIDE SEQUENCE</scope>
    <source>
        <strain evidence="2">CGMCC 1.12160</strain>
    </source>
</reference>
<dbReference type="EMBL" id="BMEM01000001">
    <property type="protein sequence ID" value="GGF39757.1"/>
    <property type="molecule type" value="Genomic_DNA"/>
</dbReference>
<sequence>MTWVRHRSRSLAWTVLAAVLLVVGQGVWRYSRGAVDITDDRWGLVMRVVVLGLLVGLYLRAGGATTASRDGLVVHDGVRRHTLPRATVRAIEPDATRNGAVAVLHGGRRVELPGVAGSDVRAVRRALKG</sequence>
<keyword evidence="1" id="KW-0472">Membrane</keyword>
<proteinExistence type="predicted"/>
<protein>
    <recommendedName>
        <fullName evidence="4">PH domain-containing protein</fullName>
    </recommendedName>
</protein>
<evidence type="ECO:0000313" key="2">
    <source>
        <dbReference type="EMBL" id="GGF39757.1"/>
    </source>
</evidence>
<evidence type="ECO:0000313" key="3">
    <source>
        <dbReference type="Proteomes" id="UP000605670"/>
    </source>
</evidence>
<feature type="transmembrane region" description="Helical" evidence="1">
    <location>
        <begin position="42"/>
        <end position="59"/>
    </location>
</feature>
<organism evidence="2 3">
    <name type="scientific">Ornithinimicrobium tianjinense</name>
    <dbReference type="NCBI Taxonomy" id="1195761"/>
    <lineage>
        <taxon>Bacteria</taxon>
        <taxon>Bacillati</taxon>
        <taxon>Actinomycetota</taxon>
        <taxon>Actinomycetes</taxon>
        <taxon>Micrococcales</taxon>
        <taxon>Ornithinimicrobiaceae</taxon>
        <taxon>Ornithinimicrobium</taxon>
    </lineage>
</organism>
<dbReference type="RefSeq" id="WP_188427952.1">
    <property type="nucleotide sequence ID" value="NZ_BAABKH010000010.1"/>
</dbReference>
<keyword evidence="3" id="KW-1185">Reference proteome</keyword>
<comment type="caution">
    <text evidence="2">The sequence shown here is derived from an EMBL/GenBank/DDBJ whole genome shotgun (WGS) entry which is preliminary data.</text>
</comment>
<keyword evidence="1" id="KW-0812">Transmembrane</keyword>
<dbReference type="Proteomes" id="UP000605670">
    <property type="component" value="Unassembled WGS sequence"/>
</dbReference>
<reference evidence="2" key="2">
    <citation type="submission" date="2020-09" db="EMBL/GenBank/DDBJ databases">
        <authorList>
            <person name="Sun Q."/>
            <person name="Zhou Y."/>
        </authorList>
    </citation>
    <scope>NUCLEOTIDE SEQUENCE</scope>
    <source>
        <strain evidence="2">CGMCC 1.12160</strain>
    </source>
</reference>
<evidence type="ECO:0008006" key="4">
    <source>
        <dbReference type="Google" id="ProtNLM"/>
    </source>
</evidence>
<accession>A0A917F115</accession>